<accession>A0A1R2CUX4</accession>
<dbReference type="PANTHER" id="PTHR11242:SF0">
    <property type="entry name" value="TPR_REGION DOMAIN-CONTAINING PROTEIN"/>
    <property type="match status" value="1"/>
</dbReference>
<dbReference type="InterPro" id="IPR019734">
    <property type="entry name" value="TPR_rpt"/>
</dbReference>
<sequence length="173" mass="19905">MDYISVSYSYKEQGNMFWKKPDIENAIKEYSKALLCLNHIFKENLVSSEKETMKLVKEIQIPCLLNLAACHLKAGEKYEKAIIHCNDVLNIEPDNTKALYRRACANIELGIYDKASKDLDSARHIDPDNKELRETQAKLRLLKTKGKKNNFSMSSWTIFGKSLLLSCKRKAMI</sequence>
<organism evidence="3 4">
    <name type="scientific">Stentor coeruleus</name>
    <dbReference type="NCBI Taxonomy" id="5963"/>
    <lineage>
        <taxon>Eukaryota</taxon>
        <taxon>Sar</taxon>
        <taxon>Alveolata</taxon>
        <taxon>Ciliophora</taxon>
        <taxon>Postciliodesmatophora</taxon>
        <taxon>Heterotrichea</taxon>
        <taxon>Heterotrichida</taxon>
        <taxon>Stentoridae</taxon>
        <taxon>Stentor</taxon>
    </lineage>
</organism>
<dbReference type="PANTHER" id="PTHR11242">
    <property type="entry name" value="ARYL HYDROCARBON RECEPTOR INTERACTING PROTEIN RELATED"/>
    <property type="match status" value="1"/>
</dbReference>
<gene>
    <name evidence="3" type="ORF">SteCoe_4433</name>
</gene>
<dbReference type="InterPro" id="IPR011990">
    <property type="entry name" value="TPR-like_helical_dom_sf"/>
</dbReference>
<evidence type="ECO:0000313" key="3">
    <source>
        <dbReference type="EMBL" id="OMJ92794.1"/>
    </source>
</evidence>
<keyword evidence="4" id="KW-1185">Reference proteome</keyword>
<dbReference type="Proteomes" id="UP000187209">
    <property type="component" value="Unassembled WGS sequence"/>
</dbReference>
<dbReference type="SMART" id="SM00028">
    <property type="entry name" value="TPR"/>
    <property type="match status" value="3"/>
</dbReference>
<evidence type="ECO:0000256" key="2">
    <source>
        <dbReference type="ARBA" id="ARBA00022803"/>
    </source>
</evidence>
<dbReference type="AlphaFoldDB" id="A0A1R2CUX4"/>
<dbReference type="SUPFAM" id="SSF48452">
    <property type="entry name" value="TPR-like"/>
    <property type="match status" value="1"/>
</dbReference>
<dbReference type="EMBL" id="MPUH01000055">
    <property type="protein sequence ID" value="OMJ92794.1"/>
    <property type="molecule type" value="Genomic_DNA"/>
</dbReference>
<name>A0A1R2CUX4_9CILI</name>
<comment type="caution">
    <text evidence="3">The sequence shown here is derived from an EMBL/GenBank/DDBJ whole genome shotgun (WGS) entry which is preliminary data.</text>
</comment>
<evidence type="ECO:0000256" key="1">
    <source>
        <dbReference type="ARBA" id="ARBA00022737"/>
    </source>
</evidence>
<proteinExistence type="predicted"/>
<evidence type="ECO:0000313" key="4">
    <source>
        <dbReference type="Proteomes" id="UP000187209"/>
    </source>
</evidence>
<reference evidence="3 4" key="1">
    <citation type="submission" date="2016-11" db="EMBL/GenBank/DDBJ databases">
        <title>The macronuclear genome of Stentor coeruleus: a giant cell with tiny introns.</title>
        <authorList>
            <person name="Slabodnick M."/>
            <person name="Ruby J.G."/>
            <person name="Reiff S.B."/>
            <person name="Swart E.C."/>
            <person name="Gosai S."/>
            <person name="Prabakaran S."/>
            <person name="Witkowska E."/>
            <person name="Larue G.E."/>
            <person name="Fisher S."/>
            <person name="Freeman R.M."/>
            <person name="Gunawardena J."/>
            <person name="Chu W."/>
            <person name="Stover N.A."/>
            <person name="Gregory B.D."/>
            <person name="Nowacki M."/>
            <person name="Derisi J."/>
            <person name="Roy S.W."/>
            <person name="Marshall W.F."/>
            <person name="Sood P."/>
        </authorList>
    </citation>
    <scope>NUCLEOTIDE SEQUENCE [LARGE SCALE GENOMIC DNA]</scope>
    <source>
        <strain evidence="3">WM001</strain>
    </source>
</reference>
<keyword evidence="2" id="KW-0802">TPR repeat</keyword>
<dbReference type="OrthoDB" id="313235at2759"/>
<protein>
    <submittedName>
        <fullName evidence="3">Uncharacterized protein</fullName>
    </submittedName>
</protein>
<dbReference type="Gene3D" id="1.25.40.10">
    <property type="entry name" value="Tetratricopeptide repeat domain"/>
    <property type="match status" value="1"/>
</dbReference>
<dbReference type="InterPro" id="IPR039663">
    <property type="entry name" value="AIP/AIPL1/TTC9"/>
</dbReference>
<keyword evidence="1" id="KW-0677">Repeat</keyword>